<dbReference type="SMART" id="SM00478">
    <property type="entry name" value="ENDO3c"/>
    <property type="match status" value="1"/>
</dbReference>
<dbReference type="GO" id="GO:0008168">
    <property type="term" value="F:methyltransferase activity"/>
    <property type="evidence" value="ECO:0007669"/>
    <property type="project" value="UniProtKB-KW"/>
</dbReference>
<dbReference type="Gene3D" id="3.30.310.20">
    <property type="entry name" value="DNA-3-methyladenine glycosylase AlkA, N-terminal domain"/>
    <property type="match status" value="1"/>
</dbReference>
<evidence type="ECO:0000256" key="2">
    <source>
        <dbReference type="ARBA" id="ARBA00001947"/>
    </source>
</evidence>
<dbReference type="InterPro" id="IPR018060">
    <property type="entry name" value="HTH_AraC"/>
</dbReference>
<dbReference type="GO" id="GO:0003700">
    <property type="term" value="F:DNA-binding transcription factor activity"/>
    <property type="evidence" value="ECO:0007669"/>
    <property type="project" value="InterPro"/>
</dbReference>
<dbReference type="InterPro" id="IPR023170">
    <property type="entry name" value="HhH_base_excis_C"/>
</dbReference>
<dbReference type="GO" id="GO:0032993">
    <property type="term" value="C:protein-DNA complex"/>
    <property type="evidence" value="ECO:0007669"/>
    <property type="project" value="TreeGrafter"/>
</dbReference>
<name>A0A6M4GPA3_9PROT</name>
<keyword evidence="5" id="KW-0808">Transferase</keyword>
<proteinExistence type="predicted"/>
<dbReference type="InterPro" id="IPR009057">
    <property type="entry name" value="Homeodomain-like_sf"/>
</dbReference>
<accession>A0A6M4GPA3</accession>
<dbReference type="SMART" id="SM01009">
    <property type="entry name" value="AlkA_N"/>
    <property type="match status" value="1"/>
</dbReference>
<dbReference type="KEGG" id="uru:DSM104443_00205"/>
<evidence type="ECO:0000256" key="10">
    <source>
        <dbReference type="ARBA" id="ARBA00023125"/>
    </source>
</evidence>
<feature type="domain" description="HTH araC/xylS-type" evidence="14">
    <location>
        <begin position="87"/>
        <end position="185"/>
    </location>
</feature>
<dbReference type="GO" id="GO:0043565">
    <property type="term" value="F:sequence-specific DNA binding"/>
    <property type="evidence" value="ECO:0007669"/>
    <property type="project" value="InterPro"/>
</dbReference>
<keyword evidence="12" id="KW-0804">Transcription</keyword>
<evidence type="ECO:0000256" key="3">
    <source>
        <dbReference type="ARBA" id="ARBA00012000"/>
    </source>
</evidence>
<keyword evidence="4" id="KW-0489">Methyltransferase</keyword>
<evidence type="ECO:0000256" key="9">
    <source>
        <dbReference type="ARBA" id="ARBA00023015"/>
    </source>
</evidence>
<dbReference type="Gene3D" id="1.10.1670.10">
    <property type="entry name" value="Helix-hairpin-Helix base-excision DNA repair enzymes (C-terminal)"/>
    <property type="match status" value="1"/>
</dbReference>
<keyword evidence="10" id="KW-0238">DNA-binding</keyword>
<keyword evidence="11" id="KW-0010">Activator</keyword>
<dbReference type="GO" id="GO:0032131">
    <property type="term" value="F:alkylated DNA binding"/>
    <property type="evidence" value="ECO:0007669"/>
    <property type="project" value="TreeGrafter"/>
</dbReference>
<dbReference type="GO" id="GO:0032259">
    <property type="term" value="P:methylation"/>
    <property type="evidence" value="ECO:0007669"/>
    <property type="project" value="UniProtKB-KW"/>
</dbReference>
<evidence type="ECO:0000256" key="7">
    <source>
        <dbReference type="ARBA" id="ARBA00022763"/>
    </source>
</evidence>
<keyword evidence="16" id="KW-1185">Reference proteome</keyword>
<dbReference type="SUPFAM" id="SSF46689">
    <property type="entry name" value="Homeodomain-like"/>
    <property type="match status" value="2"/>
</dbReference>
<dbReference type="Gene3D" id="1.10.340.30">
    <property type="entry name" value="Hypothetical protein, domain 2"/>
    <property type="match status" value="1"/>
</dbReference>
<dbReference type="RefSeq" id="WP_171088862.1">
    <property type="nucleotide sequence ID" value="NZ_CP053069.1"/>
</dbReference>
<dbReference type="InterPro" id="IPR003265">
    <property type="entry name" value="HhH-GPD_domain"/>
</dbReference>
<dbReference type="Gene3D" id="3.40.10.10">
    <property type="entry name" value="DNA Methylphosphotriester Repair Domain"/>
    <property type="match status" value="1"/>
</dbReference>
<dbReference type="EC" id="3.2.2.21" evidence="3"/>
<dbReference type="InterPro" id="IPR035451">
    <property type="entry name" value="Ada-like_dom_sf"/>
</dbReference>
<evidence type="ECO:0000313" key="16">
    <source>
        <dbReference type="Proteomes" id="UP000501534"/>
    </source>
</evidence>
<dbReference type="InterPro" id="IPR010316">
    <property type="entry name" value="AlkA_N"/>
</dbReference>
<dbReference type="GO" id="GO:0008725">
    <property type="term" value="F:DNA-3-methyladenine glycosylase activity"/>
    <property type="evidence" value="ECO:0007669"/>
    <property type="project" value="TreeGrafter"/>
</dbReference>
<keyword evidence="13" id="KW-0234">DNA repair</keyword>
<dbReference type="Pfam" id="PF12833">
    <property type="entry name" value="HTH_18"/>
    <property type="match status" value="1"/>
</dbReference>
<dbReference type="SUPFAM" id="SSF57884">
    <property type="entry name" value="Ada DNA repair protein, N-terminal domain (N-Ada 10)"/>
    <property type="match status" value="1"/>
</dbReference>
<dbReference type="Gene3D" id="1.10.10.60">
    <property type="entry name" value="Homeodomain-like"/>
    <property type="match status" value="2"/>
</dbReference>
<sequence length="476" mass="52458">MMLDDTQCYRALLSHDARFDGRFFVGVRTTRIYCRPVCTVKPPLAKNCRYFPSAAAAEIEGFRPCLRCRPELAPGFATVDANRRLAQSAARLIDDGRLQEASLEDLATQLSVTDRHLRRVFQQEFGVSPVEYAQTQRLLLAKRLLTDTDMTVLDVALASGFASLRRFNDLFKKRYRMTPGELRKSRGAKSPTDRLVFDLAYRPPYDWPATLAFLAKRAITGVEVVDDKRYRRTMRAGKLSGWIEVVPAPKRAALRVTVSASLALALPSVLSRVKALFDLACNPTEIADALGPLAKANPGLRLPGAVDGFEIAVRAILGQQVTVKAAITIAGRFVKAFGDECETPFEGLDRLFPKPEAIATLTQDDVAKHGIIGARARAIIALAQALESGDLSLEPTAEIDATVAALETIPGVGPWTAQYIAMRALAWPDAFPHPDVAVLKAMRHDKPRDALANAEAWRPWRAYAVLHLWKSLEKST</sequence>
<dbReference type="CDD" id="cd00056">
    <property type="entry name" value="ENDO3c"/>
    <property type="match status" value="1"/>
</dbReference>
<dbReference type="Pfam" id="PF00730">
    <property type="entry name" value="HhH-GPD"/>
    <property type="match status" value="1"/>
</dbReference>
<evidence type="ECO:0000256" key="6">
    <source>
        <dbReference type="ARBA" id="ARBA00022723"/>
    </source>
</evidence>
<evidence type="ECO:0000256" key="1">
    <source>
        <dbReference type="ARBA" id="ARBA00000086"/>
    </source>
</evidence>
<dbReference type="PROSITE" id="PS01124">
    <property type="entry name" value="HTH_ARAC_FAMILY_2"/>
    <property type="match status" value="1"/>
</dbReference>
<dbReference type="SUPFAM" id="SSF48150">
    <property type="entry name" value="DNA-glycosylase"/>
    <property type="match status" value="1"/>
</dbReference>
<dbReference type="PROSITE" id="PS00041">
    <property type="entry name" value="HTH_ARAC_FAMILY_1"/>
    <property type="match status" value="1"/>
</dbReference>
<dbReference type="InterPro" id="IPR037046">
    <property type="entry name" value="AlkA_N_sf"/>
</dbReference>
<keyword evidence="7" id="KW-0227">DNA damage</keyword>
<dbReference type="AlphaFoldDB" id="A0A6M4GPA3"/>
<dbReference type="GO" id="GO:0006307">
    <property type="term" value="P:DNA alkylation repair"/>
    <property type="evidence" value="ECO:0007669"/>
    <property type="project" value="TreeGrafter"/>
</dbReference>
<evidence type="ECO:0000256" key="11">
    <source>
        <dbReference type="ARBA" id="ARBA00023159"/>
    </source>
</evidence>
<dbReference type="GO" id="GO:0008270">
    <property type="term" value="F:zinc ion binding"/>
    <property type="evidence" value="ECO:0007669"/>
    <property type="project" value="InterPro"/>
</dbReference>
<evidence type="ECO:0000256" key="4">
    <source>
        <dbReference type="ARBA" id="ARBA00022603"/>
    </source>
</evidence>
<dbReference type="InterPro" id="IPR051912">
    <property type="entry name" value="Alkylbase_DNA_Glycosylase/TA"/>
</dbReference>
<dbReference type="GO" id="GO:0006285">
    <property type="term" value="P:base-excision repair, AP site formation"/>
    <property type="evidence" value="ECO:0007669"/>
    <property type="project" value="TreeGrafter"/>
</dbReference>
<evidence type="ECO:0000259" key="14">
    <source>
        <dbReference type="PROSITE" id="PS01124"/>
    </source>
</evidence>
<dbReference type="Pfam" id="PF02805">
    <property type="entry name" value="Ada_Zn_binding"/>
    <property type="match status" value="1"/>
</dbReference>
<gene>
    <name evidence="15" type="primary">alkA_1</name>
    <name evidence="15" type="ORF">DSM104443_00205</name>
</gene>
<evidence type="ECO:0000256" key="5">
    <source>
        <dbReference type="ARBA" id="ARBA00022679"/>
    </source>
</evidence>
<dbReference type="GO" id="GO:0005737">
    <property type="term" value="C:cytoplasm"/>
    <property type="evidence" value="ECO:0007669"/>
    <property type="project" value="TreeGrafter"/>
</dbReference>
<comment type="catalytic activity">
    <reaction evidence="1">
        <text>Hydrolysis of alkylated DNA, releasing 3-methyladenine, 3-methylguanine, 7-methylguanine and 7-methyladenine.</text>
        <dbReference type="EC" id="3.2.2.21"/>
    </reaction>
</comment>
<dbReference type="FunFam" id="3.40.10.10:FF:000001">
    <property type="entry name" value="DNA-3-methyladenine glycosylase 2"/>
    <property type="match status" value="1"/>
</dbReference>
<keyword evidence="8" id="KW-0862">Zinc</keyword>
<dbReference type="SMART" id="SM00342">
    <property type="entry name" value="HTH_ARAC"/>
    <property type="match status" value="1"/>
</dbReference>
<dbReference type="Proteomes" id="UP000501534">
    <property type="component" value="Chromosome"/>
</dbReference>
<evidence type="ECO:0000256" key="13">
    <source>
        <dbReference type="ARBA" id="ARBA00023204"/>
    </source>
</evidence>
<evidence type="ECO:0000313" key="15">
    <source>
        <dbReference type="EMBL" id="QJR09169.1"/>
    </source>
</evidence>
<organism evidence="15 16">
    <name type="scientific">Usitatibacter rugosus</name>
    <dbReference type="NCBI Taxonomy" id="2732067"/>
    <lineage>
        <taxon>Bacteria</taxon>
        <taxon>Pseudomonadati</taxon>
        <taxon>Pseudomonadota</taxon>
        <taxon>Betaproteobacteria</taxon>
        <taxon>Nitrosomonadales</taxon>
        <taxon>Usitatibacteraceae</taxon>
        <taxon>Usitatibacter</taxon>
    </lineage>
</organism>
<dbReference type="InterPro" id="IPR011257">
    <property type="entry name" value="DNA_glycosylase"/>
</dbReference>
<dbReference type="Pfam" id="PF06029">
    <property type="entry name" value="AlkA_N"/>
    <property type="match status" value="1"/>
</dbReference>
<evidence type="ECO:0000256" key="12">
    <source>
        <dbReference type="ARBA" id="ARBA00023163"/>
    </source>
</evidence>
<reference evidence="15 16" key="1">
    <citation type="submission" date="2020-04" db="EMBL/GenBank/DDBJ databases">
        <title>Usitatibacter rugosus gen. nov., sp. nov. and Usitatibacter palustris sp. nov., novel members of Usitatibacteraceae fam. nov. within the order Nitrosomonadales isolated from soil.</title>
        <authorList>
            <person name="Huber K.J."/>
            <person name="Neumann-Schaal M."/>
            <person name="Geppert A."/>
            <person name="Luckner M."/>
            <person name="Wanner G."/>
            <person name="Overmann J."/>
        </authorList>
    </citation>
    <scope>NUCLEOTIDE SEQUENCE [LARGE SCALE GENOMIC DNA]</scope>
    <source>
        <strain evidence="15 16">0125_3</strain>
    </source>
</reference>
<dbReference type="PANTHER" id="PTHR43003:SF13">
    <property type="entry name" value="DNA-3-METHYLADENINE GLYCOSYLASE 2"/>
    <property type="match status" value="1"/>
</dbReference>
<dbReference type="SUPFAM" id="SSF55945">
    <property type="entry name" value="TATA-box binding protein-like"/>
    <property type="match status" value="1"/>
</dbReference>
<dbReference type="PANTHER" id="PTHR43003">
    <property type="entry name" value="DNA-3-METHYLADENINE GLYCOSYLASE"/>
    <property type="match status" value="1"/>
</dbReference>
<comment type="cofactor">
    <cofactor evidence="2">
        <name>Zn(2+)</name>
        <dbReference type="ChEBI" id="CHEBI:29105"/>
    </cofactor>
</comment>
<keyword evidence="9" id="KW-0805">Transcription regulation</keyword>
<dbReference type="NCBIfam" id="NF007641">
    <property type="entry name" value="PRK10308.1"/>
    <property type="match status" value="1"/>
</dbReference>
<protein>
    <recommendedName>
        <fullName evidence="3">DNA-3-methyladenine glycosylase II</fullName>
        <ecNumber evidence="3">3.2.2.21</ecNumber>
    </recommendedName>
</protein>
<dbReference type="InterPro" id="IPR018062">
    <property type="entry name" value="HTH_AraC-typ_CS"/>
</dbReference>
<dbReference type="EMBL" id="CP053069">
    <property type="protein sequence ID" value="QJR09169.1"/>
    <property type="molecule type" value="Genomic_DNA"/>
</dbReference>
<keyword evidence="6" id="KW-0479">Metal-binding</keyword>
<dbReference type="GO" id="GO:0043916">
    <property type="term" value="F:DNA-7-methylguanine glycosylase activity"/>
    <property type="evidence" value="ECO:0007669"/>
    <property type="project" value="TreeGrafter"/>
</dbReference>
<dbReference type="InterPro" id="IPR004026">
    <property type="entry name" value="Ada_DNA_repair_Zn-bd"/>
</dbReference>
<evidence type="ECO:0000256" key="8">
    <source>
        <dbReference type="ARBA" id="ARBA00022833"/>
    </source>
</evidence>